<proteinExistence type="predicted"/>
<accession>A0A8X6PFL8</accession>
<name>A0A8X6PFL8_NEPPI</name>
<gene>
    <name evidence="3" type="ORF">NPIL_536711</name>
</gene>
<dbReference type="EMBL" id="BMAW01019888">
    <property type="protein sequence ID" value="GFT65584.1"/>
    <property type="molecule type" value="Genomic_DNA"/>
</dbReference>
<evidence type="ECO:0000256" key="1">
    <source>
        <dbReference type="SAM" id="MobiDB-lite"/>
    </source>
</evidence>
<keyword evidence="2" id="KW-1133">Transmembrane helix</keyword>
<protein>
    <submittedName>
        <fullName evidence="3">Uncharacterized protein</fullName>
    </submittedName>
</protein>
<dbReference type="Proteomes" id="UP000887013">
    <property type="component" value="Unassembled WGS sequence"/>
</dbReference>
<sequence length="177" mass="20329">MKKVSSYAYTSPRSSHVIRLAETSNKKHKLSQIFKGPFVIVRPVETVCYEIKSTIPRNRVLKVVHVQHLRPYFKRDTPIIGEDDSSKEESESAVVGSADDLEDNSDETGLLSHRYSLDLGNNSLNKTFKRFNLKFPDFLNFALSGAEYIRFPFMFNVIISTFIAIVWRKLSAVIRIR</sequence>
<evidence type="ECO:0000256" key="2">
    <source>
        <dbReference type="SAM" id="Phobius"/>
    </source>
</evidence>
<dbReference type="AlphaFoldDB" id="A0A8X6PFL8"/>
<reference evidence="3" key="1">
    <citation type="submission" date="2020-08" db="EMBL/GenBank/DDBJ databases">
        <title>Multicomponent nature underlies the extraordinary mechanical properties of spider dragline silk.</title>
        <authorList>
            <person name="Kono N."/>
            <person name="Nakamura H."/>
            <person name="Mori M."/>
            <person name="Yoshida Y."/>
            <person name="Ohtoshi R."/>
            <person name="Malay A.D."/>
            <person name="Moran D.A.P."/>
            <person name="Tomita M."/>
            <person name="Numata K."/>
            <person name="Arakawa K."/>
        </authorList>
    </citation>
    <scope>NUCLEOTIDE SEQUENCE</scope>
</reference>
<feature type="region of interest" description="Disordered" evidence="1">
    <location>
        <begin position="80"/>
        <end position="103"/>
    </location>
</feature>
<keyword evidence="2" id="KW-0472">Membrane</keyword>
<keyword evidence="4" id="KW-1185">Reference proteome</keyword>
<organism evidence="3 4">
    <name type="scientific">Nephila pilipes</name>
    <name type="common">Giant wood spider</name>
    <name type="synonym">Nephila maculata</name>
    <dbReference type="NCBI Taxonomy" id="299642"/>
    <lineage>
        <taxon>Eukaryota</taxon>
        <taxon>Metazoa</taxon>
        <taxon>Ecdysozoa</taxon>
        <taxon>Arthropoda</taxon>
        <taxon>Chelicerata</taxon>
        <taxon>Arachnida</taxon>
        <taxon>Araneae</taxon>
        <taxon>Araneomorphae</taxon>
        <taxon>Entelegynae</taxon>
        <taxon>Araneoidea</taxon>
        <taxon>Nephilidae</taxon>
        <taxon>Nephila</taxon>
    </lineage>
</organism>
<feature type="transmembrane region" description="Helical" evidence="2">
    <location>
        <begin position="148"/>
        <end position="167"/>
    </location>
</feature>
<keyword evidence="2" id="KW-0812">Transmembrane</keyword>
<evidence type="ECO:0000313" key="4">
    <source>
        <dbReference type="Proteomes" id="UP000887013"/>
    </source>
</evidence>
<evidence type="ECO:0000313" key="3">
    <source>
        <dbReference type="EMBL" id="GFT65584.1"/>
    </source>
</evidence>
<comment type="caution">
    <text evidence="3">The sequence shown here is derived from an EMBL/GenBank/DDBJ whole genome shotgun (WGS) entry which is preliminary data.</text>
</comment>